<feature type="region of interest" description="Disordered" evidence="12">
    <location>
        <begin position="124"/>
        <end position="149"/>
    </location>
</feature>
<organism evidence="15 16">
    <name type="scientific">Methylobacterium aquaticum</name>
    <dbReference type="NCBI Taxonomy" id="270351"/>
    <lineage>
        <taxon>Bacteria</taxon>
        <taxon>Pseudomonadati</taxon>
        <taxon>Pseudomonadota</taxon>
        <taxon>Alphaproteobacteria</taxon>
        <taxon>Hyphomicrobiales</taxon>
        <taxon>Methylobacteriaceae</taxon>
        <taxon>Methylobacterium</taxon>
    </lineage>
</organism>
<dbReference type="FunFam" id="1.10.10.10:FF:000099">
    <property type="entry name" value="Two-component system response regulator TorR"/>
    <property type="match status" value="1"/>
</dbReference>
<feature type="domain" description="OmpR/PhoB-type" evidence="14">
    <location>
        <begin position="149"/>
        <end position="249"/>
    </location>
</feature>
<evidence type="ECO:0000256" key="1">
    <source>
        <dbReference type="ARBA" id="ARBA00004496"/>
    </source>
</evidence>
<dbReference type="SMART" id="SM00862">
    <property type="entry name" value="Trans_reg_C"/>
    <property type="match status" value="1"/>
</dbReference>
<dbReference type="GO" id="GO:0000976">
    <property type="term" value="F:transcription cis-regulatory region binding"/>
    <property type="evidence" value="ECO:0007669"/>
    <property type="project" value="TreeGrafter"/>
</dbReference>
<dbReference type="Gene3D" id="3.40.50.2300">
    <property type="match status" value="1"/>
</dbReference>
<dbReference type="Pfam" id="PF00486">
    <property type="entry name" value="Trans_reg_C"/>
    <property type="match status" value="1"/>
</dbReference>
<accession>A0A0J6VN50</accession>
<dbReference type="PROSITE" id="PS51755">
    <property type="entry name" value="OMPR_PHOB"/>
    <property type="match status" value="1"/>
</dbReference>
<comment type="caution">
    <text evidence="15">The sequence shown here is derived from an EMBL/GenBank/DDBJ whole genome shotgun (WGS) entry which is preliminary data.</text>
</comment>
<dbReference type="PANTHER" id="PTHR48111:SF4">
    <property type="entry name" value="DNA-BINDING DUAL TRANSCRIPTIONAL REGULATOR OMPR"/>
    <property type="match status" value="1"/>
</dbReference>
<dbReference type="GO" id="GO:0005829">
    <property type="term" value="C:cytosol"/>
    <property type="evidence" value="ECO:0007669"/>
    <property type="project" value="TreeGrafter"/>
</dbReference>
<dbReference type="PATRIC" id="fig|270351.6.peg.2284"/>
<dbReference type="InterPro" id="IPR011006">
    <property type="entry name" value="CheY-like_superfamily"/>
</dbReference>
<comment type="subcellular location">
    <subcellularLocation>
        <location evidence="1">Cytoplasm</location>
    </subcellularLocation>
</comment>
<dbReference type="InterPro" id="IPR016032">
    <property type="entry name" value="Sig_transdc_resp-reg_C-effctor"/>
</dbReference>
<evidence type="ECO:0000256" key="11">
    <source>
        <dbReference type="PROSITE-ProRule" id="PRU01091"/>
    </source>
</evidence>
<feature type="domain" description="Response regulatory" evidence="13">
    <location>
        <begin position="7"/>
        <end position="120"/>
    </location>
</feature>
<dbReference type="GO" id="GO:0032993">
    <property type="term" value="C:protein-DNA complex"/>
    <property type="evidence" value="ECO:0007669"/>
    <property type="project" value="TreeGrafter"/>
</dbReference>
<keyword evidence="2" id="KW-0963">Cytoplasm</keyword>
<keyword evidence="7" id="KW-0010">Activator</keyword>
<dbReference type="InterPro" id="IPR001867">
    <property type="entry name" value="OmpR/PhoB-type_DNA-bd"/>
</dbReference>
<name>A0A0J6VN50_9HYPH</name>
<keyword evidence="3 10" id="KW-0597">Phosphoprotein</keyword>
<evidence type="ECO:0000256" key="4">
    <source>
        <dbReference type="ARBA" id="ARBA00023012"/>
    </source>
</evidence>
<evidence type="ECO:0000256" key="12">
    <source>
        <dbReference type="SAM" id="MobiDB-lite"/>
    </source>
</evidence>
<evidence type="ECO:0000256" key="9">
    <source>
        <dbReference type="ARBA" id="ARBA00067337"/>
    </source>
</evidence>
<keyword evidence="5" id="KW-0805">Transcription regulation</keyword>
<feature type="DNA-binding region" description="OmpR/PhoB-type" evidence="11">
    <location>
        <begin position="149"/>
        <end position="249"/>
    </location>
</feature>
<dbReference type="InterPro" id="IPR036388">
    <property type="entry name" value="WH-like_DNA-bd_sf"/>
</dbReference>
<proteinExistence type="predicted"/>
<keyword evidence="6 11" id="KW-0238">DNA-binding</keyword>
<dbReference type="GO" id="GO:0000156">
    <property type="term" value="F:phosphorelay response regulator activity"/>
    <property type="evidence" value="ECO:0007669"/>
    <property type="project" value="TreeGrafter"/>
</dbReference>
<gene>
    <name evidence="15" type="ORF">VP06_02345</name>
</gene>
<dbReference type="Proteomes" id="UP000035929">
    <property type="component" value="Unassembled WGS sequence"/>
</dbReference>
<dbReference type="OrthoDB" id="9802426at2"/>
<dbReference type="PROSITE" id="PS50110">
    <property type="entry name" value="RESPONSE_REGULATORY"/>
    <property type="match status" value="1"/>
</dbReference>
<evidence type="ECO:0000313" key="16">
    <source>
        <dbReference type="Proteomes" id="UP000035929"/>
    </source>
</evidence>
<dbReference type="InterPro" id="IPR001789">
    <property type="entry name" value="Sig_transdc_resp-reg_receiver"/>
</dbReference>
<keyword evidence="8" id="KW-0804">Transcription</keyword>
<dbReference type="SUPFAM" id="SSF46894">
    <property type="entry name" value="C-terminal effector domain of the bipartite response regulators"/>
    <property type="match status" value="1"/>
</dbReference>
<keyword evidence="4" id="KW-0902">Two-component regulatory system</keyword>
<dbReference type="SMART" id="SM00448">
    <property type="entry name" value="REC"/>
    <property type="match status" value="1"/>
</dbReference>
<dbReference type="PANTHER" id="PTHR48111">
    <property type="entry name" value="REGULATOR OF RPOS"/>
    <property type="match status" value="1"/>
</dbReference>
<reference evidence="15 16" key="1">
    <citation type="submission" date="2015-03" db="EMBL/GenBank/DDBJ databases">
        <title>Genome sequencing of Methylobacterium aquaticum DSM16371 type strain.</title>
        <authorList>
            <person name="Chaudhry V."/>
            <person name="Patil P.B."/>
        </authorList>
    </citation>
    <scope>NUCLEOTIDE SEQUENCE [LARGE SCALE GENOMIC DNA]</scope>
    <source>
        <strain evidence="15 16">DSM 16371</strain>
    </source>
</reference>
<dbReference type="GO" id="GO:0006355">
    <property type="term" value="P:regulation of DNA-templated transcription"/>
    <property type="evidence" value="ECO:0007669"/>
    <property type="project" value="InterPro"/>
</dbReference>
<feature type="modified residue" description="4-aspartylphosphate" evidence="10">
    <location>
        <position position="56"/>
    </location>
</feature>
<evidence type="ECO:0000256" key="2">
    <source>
        <dbReference type="ARBA" id="ARBA00022490"/>
    </source>
</evidence>
<evidence type="ECO:0000256" key="10">
    <source>
        <dbReference type="PROSITE-ProRule" id="PRU00169"/>
    </source>
</evidence>
<evidence type="ECO:0000256" key="7">
    <source>
        <dbReference type="ARBA" id="ARBA00023159"/>
    </source>
</evidence>
<evidence type="ECO:0000259" key="13">
    <source>
        <dbReference type="PROSITE" id="PS50110"/>
    </source>
</evidence>
<feature type="compositionally biased region" description="Basic and acidic residues" evidence="12">
    <location>
        <begin position="129"/>
        <end position="149"/>
    </location>
</feature>
<dbReference type="Pfam" id="PF00072">
    <property type="entry name" value="Response_reg"/>
    <property type="match status" value="1"/>
</dbReference>
<dbReference type="AlphaFoldDB" id="A0A0J6VN50"/>
<dbReference type="RefSeq" id="WP_048462274.1">
    <property type="nucleotide sequence ID" value="NZ_LABX01000018.1"/>
</dbReference>
<evidence type="ECO:0000259" key="14">
    <source>
        <dbReference type="PROSITE" id="PS51755"/>
    </source>
</evidence>
<evidence type="ECO:0000256" key="5">
    <source>
        <dbReference type="ARBA" id="ARBA00023015"/>
    </source>
</evidence>
<dbReference type="InterPro" id="IPR039420">
    <property type="entry name" value="WalR-like"/>
</dbReference>
<dbReference type="Gene3D" id="1.10.10.10">
    <property type="entry name" value="Winged helix-like DNA-binding domain superfamily/Winged helix DNA-binding domain"/>
    <property type="match status" value="1"/>
</dbReference>
<dbReference type="EMBL" id="LABX01000018">
    <property type="protein sequence ID" value="KMO40606.1"/>
    <property type="molecule type" value="Genomic_DNA"/>
</dbReference>
<dbReference type="CDD" id="cd00383">
    <property type="entry name" value="trans_reg_C"/>
    <property type="match status" value="1"/>
</dbReference>
<sequence length="252" mass="28120">MPGAAPHVVVVDDEPDARAMVGDYLRMHGFEVSLCDGGRALRQRLAEVAPDLIVLDLNMPEEDGLSIVRDLKGRSTVPIIMLTATASPIDRVVGLELGADDYLSKPCELRELVARIRSVLRRAAQARKGPPEEAHPGHRPDSRPGTRHESGIRFGRMIVDIDTLRLRDEAGAEQILTRSEFALLKAFLDNPKRVLTRERLLDLADARDPEAFDRAIDVRINRIRKKVEPDPANPRFIKTVRGMGYVFRPDGD</sequence>
<dbReference type="SUPFAM" id="SSF52172">
    <property type="entry name" value="CheY-like"/>
    <property type="match status" value="1"/>
</dbReference>
<evidence type="ECO:0000256" key="6">
    <source>
        <dbReference type="ARBA" id="ARBA00023125"/>
    </source>
</evidence>
<evidence type="ECO:0000256" key="8">
    <source>
        <dbReference type="ARBA" id="ARBA00023163"/>
    </source>
</evidence>
<protein>
    <recommendedName>
        <fullName evidence="9">Regulatory protein VirG</fullName>
    </recommendedName>
</protein>
<evidence type="ECO:0000256" key="3">
    <source>
        <dbReference type="ARBA" id="ARBA00022553"/>
    </source>
</evidence>
<evidence type="ECO:0000313" key="15">
    <source>
        <dbReference type="EMBL" id="KMO40606.1"/>
    </source>
</evidence>
<dbReference type="Gene3D" id="6.10.250.690">
    <property type="match status" value="1"/>
</dbReference>